<keyword evidence="2" id="KW-0175">Coiled coil</keyword>
<dbReference type="GO" id="GO:0003676">
    <property type="term" value="F:nucleic acid binding"/>
    <property type="evidence" value="ECO:0007669"/>
    <property type="project" value="InterPro"/>
</dbReference>
<dbReference type="SUPFAM" id="SSF56672">
    <property type="entry name" value="DNA/RNA polymerases"/>
    <property type="match status" value="1"/>
</dbReference>
<dbReference type="GO" id="GO:0004190">
    <property type="term" value="F:aspartic-type endopeptidase activity"/>
    <property type="evidence" value="ECO:0007669"/>
    <property type="project" value="InterPro"/>
</dbReference>
<dbReference type="InterPro" id="IPR001584">
    <property type="entry name" value="Integrase_cat-core"/>
</dbReference>
<dbReference type="InterPro" id="IPR008042">
    <property type="entry name" value="Retrotrans_Pao"/>
</dbReference>
<dbReference type="Pfam" id="PF07245">
    <property type="entry name" value="Phlebovirus_G2"/>
    <property type="match status" value="1"/>
</dbReference>
<feature type="coiled-coil region" evidence="2">
    <location>
        <begin position="2468"/>
        <end position="2495"/>
    </location>
</feature>
<dbReference type="SUPFAM" id="SSF53098">
    <property type="entry name" value="Ribonuclease H-like"/>
    <property type="match status" value="1"/>
</dbReference>
<protein>
    <submittedName>
        <fullName evidence="9">CCHC-type domain-containing protein</fullName>
    </submittedName>
</protein>
<dbReference type="PROSITE" id="PS50994">
    <property type="entry name" value="INTEGRASE"/>
    <property type="match status" value="1"/>
</dbReference>
<dbReference type="WBParaSite" id="HCON_00076530-00001">
    <property type="protein sequence ID" value="HCON_00076530-00001"/>
    <property type="gene ID" value="HCON_00076530"/>
</dbReference>
<accession>A0A7I4YAF4</accession>
<sequence>MTGPTALKSQKALLTRYCNKLERIIQENEDAFKSENILIFDPNTSQRLQSLVLQLHSTSRLVQETLCTFTALVDSLIESLNDEQEAQAQEHIEKAHTILEQAQLAAIEIEARRLSARDHAQLSMATGSSNQSTGSQVTVARPQLPAIPIPPFTGKIWEFANFWTLFCENVHDQPLTNLQKFNYLLNALQGEARESIRRYPVTEENYEHAITFLKTKYGNESKIIANLQSRLEQARAENNRISAQRRLLEFVMPIITQLEEKGVNLNGSYLSQKLISKFSPELQRQVLKHRLKSETQESNWTMQTILADLDELIATEERIEEAMKTQTHTGTGRIGGDPGKPRMDNRKKGSEHCMFCGGGNHRSSECRKYASIEERRAVFRDSSRCLNCAAPGHWAKDCTKDGCRGCKGKKHHHTLCPMREPRTANSYPQTVARTKEHTPPPEKTQKGNGPRTDKQKKVKQAQHSVKTCVTRDTRYDTSADDQEDISGTIAFNTHGHVKDDKHFQRSESGNVLLLTGVAPVYNYSHDQWEDVEILLDTGADQSFITDDLAQQLGLECTAQVNFVMYTFGAEKPRRAMSGVTSVQLMDQHGEKHDLRLYTTPVLTMKGKTAHLEISDWAFIGQRNIRLSSTETGKRIKPQILLGCDQLWNLLDVPNPRFTLPSGLQLIPSRIGYLITGKQKGITEQSHTYSPEDSPTVGTINTLVNFEEEMERWDKYWTMDNAGICEFTGTKNAEKEAVNQKVSKFFEDSIEKREDGYYIRFPYKDNYTELPSNKAIALKRLHSVIQSLRKTPTLLHEYDETFQSQRDSGIIEEAPQALPEKGSLLHYIPHQPVLTPHKETTKLRIVFDASAHFKNNPSLNDVLHQGPLILPELYAMLLRFRTPKYVAIADVEKAFLQVRLHEKDRDATRFLWVRNINQPISEDNIITFRFTRVTFGLNVSPYLLGGTIHHHLRTTVDDTTLADEIRNNLYVDNLILAASTEEELVQKSLATRQIFQDMGMNLREFLSNGDTLRDKLPKEAHAMKTTQKVLGITWDAKRDCINIRCNFDSLKNITKRVIARQIAMIYDPFGWLVPLLTQAKKFQQDLWKEKFSWDEKLPSKLAEQWSTLVENVNNFQISIPRRLRSISDTPNLAIFADASEIAIAASAYIFNENYSELAMAKCKLPSIKTKTTMPKLEMNALTLAMRLANSITQALKERIAGYPWTIHVFSDSQIALSWLTSPTTASLGVLVANRVREVRRIVTQLNNDSITVIFRYVNTSQNPADAGTRGLSREQMHDRYWWEGPEFLKKPIEEWKHPVCQLWEDVIGDDSGAFTSVNFACGQEDDTPNALIDLCRYSSFSMAKRVTTWILRFIKKTMRRLEEDTKDRIVARIPEIKDVSDVPGNINGSEVRAGRYALIRNHQLLFLTKEYRKNMENSLRPYLDKPNIWCWKGRVRNSALNSDTKDLILITPNTALAQLIIQEAHGQYHEGIEHTIATVRERYWIPKLRQQVRKYVSHCIKCRRFNALPYQYPDSTDLPERRVLKSNPFQHTGHDFFDLPQCEENEGRIKLYGCIFTCTVTRLIHLEIVRSLAIEEFLNALRRFIARRGIPKTITCDNAPTFLLAAKIIEEQNSGLTEHAAQIVSNQEIEWRHITPYAPWQGGFYERLIKSIKQAIYKALRNSEKHSFDDIHTFLIEVEACLNSRPLTYQSAVQEEFTSLRPIDFLQRDLNLSITLGNTESETQDPDYLPPDSLHGIQTRQQALEALNSSRRRIERFWTIWQQQYLISLRESHKKNPTNQRHGGITPSLGDVVLVSDPVLPRNDWKMARITGLRQGTDGAIREAELITATRRKIRRPVNLLIPLELQDSEQEVSISEQKEAPPEQPAPQQPPRTHNYNLRERKATRHVHNATTAISTRTTRGVWFLFYIMILNFLNIAHGNSTEGMHVSCGDKGVIVHAQQGQTFEICAERLCEVRHMDTAPLLIKFPLDITIRDYRVLVKWNVENHLATMETRCKGLDFCSNIDCNICLSILLNPECWPLGAILTFTLCLYGIIAVTYACLYVPVTIGKPIRIAGGIILKLTVILAKTLYCCIRVLRRRRTRGRNGTRMTSALATALALLYVVQTTRSCQHVNVLEQSLTTCTQENGKEICKTSLLEVLKINSFRQQACLRLVRNSTLVLNIKIRWKGLYLHCDQETLYFTRSIHLNVTDSKRCPRMGSCKGEKCAGINSSSIIPELKRGNHFPGRTGCIESCGGFGCDCFYPSSGCLFYRIFATPADNKIYEIFRCMRWREKTMFEITIEDISAKFGKESYVVQLLPNMPITLPSLQITMTSLSLPPTPALSSTFFTDGQDTAIWTGAVSPNLLCESREKAERMKCILADDCNCAPAEFKISCQCTTPDITKEFDQLQLKIPKKTPFWELRYQQNTSLVAKIPHMVSSEIIVEFHQTWDTTVIEQGDGDCLVEDSLLQGCYHCAGGATSKIRCVSSKELFGENMEQLQQQLQETKEQLQRLRNAIPLPPPHKVYSMIVNEFLEVDRCSRTVTSILRQIELISRSQSSPDCRAHRISIILLKIENIRILLTTSKLHLVTLLALPPLFFATGAITKELWDQGMARPFFNGKELVSTNPDRVKVVTEQLMTTLESYTATLSDFRESLQLEELEEDLLFHDELKNRLTRIQRIVEKLASQPGRSASAQQQRREQDLPVEHREEEDEEQELESEKSDEEDSDEEKSDEEDSDEEKSDEEDSDEDDMSDELPPRVVQTKNELEKVDPVQRPRHVIETELREQRRAARLLANFIEGIKSLPTCPLRRRGGGLPRSVALRHPPIRCAFCQATGSHQADACTKVRSVEERRTFVQQKKRCGRCLGQCPGNSTCRMFHVKCCYCKREGHNSALCELPDQALQTHAKLVEAQRQAEHHARRIQELSDELRRQH</sequence>
<dbReference type="InterPro" id="IPR000477">
    <property type="entry name" value="RT_dom"/>
</dbReference>
<dbReference type="Gene3D" id="1.10.340.70">
    <property type="match status" value="1"/>
</dbReference>
<dbReference type="InterPro" id="IPR036397">
    <property type="entry name" value="RNaseH_sf"/>
</dbReference>
<dbReference type="InterPro" id="IPR041588">
    <property type="entry name" value="Integrase_H2C2"/>
</dbReference>
<evidence type="ECO:0000256" key="1">
    <source>
        <dbReference type="PROSITE-ProRule" id="PRU00047"/>
    </source>
</evidence>
<feature type="region of interest" description="Disordered" evidence="3">
    <location>
        <begin position="2666"/>
        <end position="2746"/>
    </location>
</feature>
<dbReference type="Pfam" id="PF05585">
    <property type="entry name" value="DUF1758"/>
    <property type="match status" value="1"/>
</dbReference>
<dbReference type="Pfam" id="PF18701">
    <property type="entry name" value="DUF5641"/>
    <property type="match status" value="1"/>
</dbReference>
<dbReference type="GO" id="GO:0008270">
    <property type="term" value="F:zinc ion binding"/>
    <property type="evidence" value="ECO:0007669"/>
    <property type="project" value="UniProtKB-KW"/>
</dbReference>
<feature type="compositionally biased region" description="Basic and acidic residues" evidence="3">
    <location>
        <begin position="2677"/>
        <end position="2688"/>
    </location>
</feature>
<dbReference type="InterPro" id="IPR009878">
    <property type="entry name" value="Phlebovirus_G2_fusion"/>
</dbReference>
<evidence type="ECO:0000313" key="9">
    <source>
        <dbReference type="WBParaSite" id="HCON_00076530-00001"/>
    </source>
</evidence>
<keyword evidence="1" id="KW-0862">Zinc</keyword>
<dbReference type="Gene3D" id="4.10.60.10">
    <property type="entry name" value="Zinc finger, CCHC-type"/>
    <property type="match status" value="1"/>
</dbReference>
<evidence type="ECO:0000256" key="2">
    <source>
        <dbReference type="SAM" id="Coils"/>
    </source>
</evidence>
<feature type="region of interest" description="Disordered" evidence="3">
    <location>
        <begin position="419"/>
        <end position="463"/>
    </location>
</feature>
<dbReference type="PANTHER" id="PTHR47331:SF5">
    <property type="entry name" value="RIBONUCLEASE H"/>
    <property type="match status" value="1"/>
</dbReference>
<evidence type="ECO:0000259" key="7">
    <source>
        <dbReference type="PROSITE" id="PS50994"/>
    </source>
</evidence>
<dbReference type="InterPro" id="IPR012337">
    <property type="entry name" value="RNaseH-like_sf"/>
</dbReference>
<evidence type="ECO:0000256" key="3">
    <source>
        <dbReference type="SAM" id="MobiDB-lite"/>
    </source>
</evidence>
<dbReference type="GO" id="GO:0015074">
    <property type="term" value="P:DNA integration"/>
    <property type="evidence" value="ECO:0007669"/>
    <property type="project" value="InterPro"/>
</dbReference>
<dbReference type="Gene3D" id="3.30.70.270">
    <property type="match status" value="1"/>
</dbReference>
<feature type="region of interest" description="Disordered" evidence="3">
    <location>
        <begin position="1851"/>
        <end position="1873"/>
    </location>
</feature>
<dbReference type="GO" id="GO:0042575">
    <property type="term" value="C:DNA polymerase complex"/>
    <property type="evidence" value="ECO:0007669"/>
    <property type="project" value="UniProtKB-ARBA"/>
</dbReference>
<feature type="compositionally biased region" description="Acidic residues" evidence="3">
    <location>
        <begin position="2689"/>
        <end position="2734"/>
    </location>
</feature>
<dbReference type="GO" id="GO:0006508">
    <property type="term" value="P:proteolysis"/>
    <property type="evidence" value="ECO:0007669"/>
    <property type="project" value="InterPro"/>
</dbReference>
<keyword evidence="8" id="KW-1185">Reference proteome</keyword>
<dbReference type="Pfam" id="PF00078">
    <property type="entry name" value="RVT_1"/>
    <property type="match status" value="1"/>
</dbReference>
<feature type="domain" description="Peptidase A2" evidence="6">
    <location>
        <begin position="531"/>
        <end position="546"/>
    </location>
</feature>
<dbReference type="Gene3D" id="3.30.420.10">
    <property type="entry name" value="Ribonuclease H-like superfamily/Ribonuclease H"/>
    <property type="match status" value="1"/>
</dbReference>
<organism evidence="8 9">
    <name type="scientific">Haemonchus contortus</name>
    <name type="common">Barber pole worm</name>
    <dbReference type="NCBI Taxonomy" id="6289"/>
    <lineage>
        <taxon>Eukaryota</taxon>
        <taxon>Metazoa</taxon>
        <taxon>Ecdysozoa</taxon>
        <taxon>Nematoda</taxon>
        <taxon>Chromadorea</taxon>
        <taxon>Rhabditida</taxon>
        <taxon>Rhabditina</taxon>
        <taxon>Rhabditomorpha</taxon>
        <taxon>Strongyloidea</taxon>
        <taxon>Trichostrongylidae</taxon>
        <taxon>Haemonchus</taxon>
    </lineage>
</organism>
<dbReference type="PANTHER" id="PTHR47331">
    <property type="entry name" value="PHD-TYPE DOMAIN-CONTAINING PROTEIN"/>
    <property type="match status" value="1"/>
</dbReference>
<reference evidence="9" key="1">
    <citation type="submission" date="2020-12" db="UniProtKB">
        <authorList>
            <consortium name="WormBaseParasite"/>
        </authorList>
    </citation>
    <scope>IDENTIFICATION</scope>
    <source>
        <strain evidence="9">MHco3</strain>
    </source>
</reference>
<feature type="compositionally biased region" description="Low complexity" evidence="3">
    <location>
        <begin position="2666"/>
        <end position="2676"/>
    </location>
</feature>
<dbReference type="PROSITE" id="PS50175">
    <property type="entry name" value="ASP_PROT_RETROV"/>
    <property type="match status" value="1"/>
</dbReference>
<dbReference type="SMART" id="SM00343">
    <property type="entry name" value="ZnF_C2HC"/>
    <property type="match status" value="4"/>
</dbReference>
<feature type="transmembrane region" description="Helical" evidence="4">
    <location>
        <begin position="2020"/>
        <end position="2045"/>
    </location>
</feature>
<dbReference type="Pfam" id="PF03564">
    <property type="entry name" value="DUF1759"/>
    <property type="match status" value="1"/>
</dbReference>
<dbReference type="InterPro" id="IPR005312">
    <property type="entry name" value="DUF1759"/>
</dbReference>
<keyword evidence="1" id="KW-0479">Metal-binding</keyword>
<feature type="domain" description="Integrase catalytic" evidence="7">
    <location>
        <begin position="1523"/>
        <end position="1709"/>
    </location>
</feature>
<dbReference type="CDD" id="cd01644">
    <property type="entry name" value="RT_pepA17"/>
    <property type="match status" value="1"/>
</dbReference>
<evidence type="ECO:0000259" key="5">
    <source>
        <dbReference type="PROSITE" id="PS50158"/>
    </source>
</evidence>
<dbReference type="Proteomes" id="UP000025227">
    <property type="component" value="Unplaced"/>
</dbReference>
<dbReference type="OMA" id="KITEMEC"/>
<feature type="compositionally biased region" description="Polar residues" evidence="3">
    <location>
        <begin position="423"/>
        <end position="432"/>
    </location>
</feature>
<dbReference type="Gene3D" id="3.10.10.10">
    <property type="entry name" value="HIV Type 1 Reverse Transcriptase, subunit A, domain 1"/>
    <property type="match status" value="1"/>
</dbReference>
<dbReference type="Gene3D" id="2.60.98.50">
    <property type="match status" value="1"/>
</dbReference>
<proteinExistence type="predicted"/>
<dbReference type="OrthoDB" id="8065733at2759"/>
<keyword evidence="4" id="KW-0812">Transmembrane</keyword>
<feature type="compositionally biased region" description="Basic and acidic residues" evidence="3">
    <location>
        <begin position="433"/>
        <end position="455"/>
    </location>
</feature>
<evidence type="ECO:0000259" key="6">
    <source>
        <dbReference type="PROSITE" id="PS50175"/>
    </source>
</evidence>
<dbReference type="InterPro" id="IPR008737">
    <property type="entry name" value="DUF1758"/>
</dbReference>
<dbReference type="InterPro" id="IPR001995">
    <property type="entry name" value="Peptidase_A2_cat"/>
</dbReference>
<evidence type="ECO:0000256" key="4">
    <source>
        <dbReference type="SAM" id="Phobius"/>
    </source>
</evidence>
<dbReference type="Pfam" id="PF17921">
    <property type="entry name" value="Integrase_H2C2"/>
    <property type="match status" value="1"/>
</dbReference>
<feature type="transmembrane region" description="Helical" evidence="4">
    <location>
        <begin position="2051"/>
        <end position="2073"/>
    </location>
</feature>
<evidence type="ECO:0000313" key="8">
    <source>
        <dbReference type="Proteomes" id="UP000025227"/>
    </source>
</evidence>
<feature type="region of interest" description="Disordered" evidence="3">
    <location>
        <begin position="324"/>
        <end position="346"/>
    </location>
</feature>
<feature type="coiled-coil region" evidence="2">
    <location>
        <begin position="217"/>
        <end position="244"/>
    </location>
</feature>
<dbReference type="InterPro" id="IPR001878">
    <property type="entry name" value="Znf_CCHC"/>
</dbReference>
<dbReference type="InterPro" id="IPR040676">
    <property type="entry name" value="DUF5641"/>
</dbReference>
<dbReference type="InterPro" id="IPR043502">
    <property type="entry name" value="DNA/RNA_pol_sf"/>
</dbReference>
<keyword evidence="1" id="KW-0863">Zinc-finger</keyword>
<dbReference type="PROSITE" id="PS50158">
    <property type="entry name" value="ZF_CCHC"/>
    <property type="match status" value="1"/>
</dbReference>
<dbReference type="InterPro" id="IPR043128">
    <property type="entry name" value="Rev_trsase/Diguanyl_cyclase"/>
</dbReference>
<feature type="domain" description="CCHC-type" evidence="5">
    <location>
        <begin position="384"/>
        <end position="400"/>
    </location>
</feature>
<name>A0A7I4YAF4_HAECO</name>
<dbReference type="Pfam" id="PF05380">
    <property type="entry name" value="Peptidase_A17"/>
    <property type="match status" value="1"/>
</dbReference>
<keyword evidence="4" id="KW-1133">Transmembrane helix</keyword>
<keyword evidence="4" id="KW-0472">Membrane</keyword>